<dbReference type="Proteomes" id="UP000201646">
    <property type="component" value="Segment"/>
</dbReference>
<dbReference type="RefSeq" id="YP_009226472.1">
    <property type="nucleotide sequence ID" value="NC_029106.1"/>
</dbReference>
<accession>A0A0K2FI24</accession>
<feature type="transmembrane region" description="Helical" evidence="1">
    <location>
        <begin position="6"/>
        <end position="25"/>
    </location>
</feature>
<gene>
    <name evidence="2" type="ORF">ADP64_000054</name>
</gene>
<name>A0A0K2FI24_9CAUD</name>
<evidence type="ECO:0000256" key="1">
    <source>
        <dbReference type="SAM" id="Phobius"/>
    </source>
</evidence>
<reference evidence="2" key="1">
    <citation type="submission" date="2015-09" db="EMBL/GenBank/DDBJ databases">
        <authorList>
            <person name="Zhao X."/>
        </authorList>
    </citation>
    <scope>NUCLEOTIDE SEQUENCE</scope>
</reference>
<dbReference type="EMBL" id="KT321316">
    <property type="protein sequence ID" value="ALA45416.1"/>
    <property type="molecule type" value="Genomic_DNA"/>
</dbReference>
<keyword evidence="3" id="KW-1185">Reference proteome</keyword>
<sequence>MHTVNNIVFNWPQITLLVVYLLSLVGTITKGDVTKSLVTTVVMLAMLWLLYQGGFFHQGVC</sequence>
<feature type="transmembrane region" description="Helical" evidence="1">
    <location>
        <begin position="37"/>
        <end position="56"/>
    </location>
</feature>
<organism evidence="2 3">
    <name type="scientific">Achromobacter phage phiAxp-2</name>
    <dbReference type="NCBI Taxonomy" id="1664246"/>
    <lineage>
        <taxon>Viruses</taxon>
        <taxon>Duplodnaviria</taxon>
        <taxon>Heunggongvirae</taxon>
        <taxon>Uroviricota</taxon>
        <taxon>Caudoviricetes</taxon>
        <taxon>Casjensviridae</taxon>
        <taxon>Fengtaivirus</taxon>
        <taxon>Fengtaivirus Axp2</taxon>
    </lineage>
</organism>
<dbReference type="KEGG" id="vg:26798937"/>
<dbReference type="GeneID" id="26798937"/>
<evidence type="ECO:0000313" key="2">
    <source>
        <dbReference type="EMBL" id="ALA45416.1"/>
    </source>
</evidence>
<keyword evidence="1" id="KW-0812">Transmembrane</keyword>
<proteinExistence type="predicted"/>
<protein>
    <submittedName>
        <fullName evidence="2">Uncharacterized protein</fullName>
    </submittedName>
</protein>
<keyword evidence="1" id="KW-0472">Membrane</keyword>
<evidence type="ECO:0000313" key="3">
    <source>
        <dbReference type="Proteomes" id="UP000201646"/>
    </source>
</evidence>
<keyword evidence="1" id="KW-1133">Transmembrane helix</keyword>